<dbReference type="InterPro" id="IPR002921">
    <property type="entry name" value="Fungal_lipase-type"/>
</dbReference>
<evidence type="ECO:0000256" key="12">
    <source>
        <dbReference type="ARBA" id="ARBA00023136"/>
    </source>
</evidence>
<evidence type="ECO:0000256" key="13">
    <source>
        <dbReference type="ARBA" id="ARBA00024531"/>
    </source>
</evidence>
<keyword evidence="8" id="KW-0106">Calcium</keyword>
<dbReference type="Pfam" id="PF01764">
    <property type="entry name" value="Lipase_3"/>
    <property type="match status" value="1"/>
</dbReference>
<gene>
    <name evidence="16" type="ORF">TSPGSL018_3347</name>
</gene>
<proteinExistence type="predicted"/>
<name>A0A061RCV7_9CHLO</name>
<dbReference type="GO" id="GO:0016298">
    <property type="term" value="F:lipase activity"/>
    <property type="evidence" value="ECO:0007669"/>
    <property type="project" value="TreeGrafter"/>
</dbReference>
<keyword evidence="3" id="KW-1003">Cell membrane</keyword>
<dbReference type="SUPFAM" id="SSF53474">
    <property type="entry name" value="alpha/beta-Hydrolases"/>
    <property type="match status" value="1"/>
</dbReference>
<keyword evidence="12" id="KW-0472">Membrane</keyword>
<evidence type="ECO:0000256" key="14">
    <source>
        <dbReference type="ARBA" id="ARBA00026104"/>
    </source>
</evidence>
<accession>A0A061RCV7</accession>
<dbReference type="AlphaFoldDB" id="A0A061RCV7"/>
<evidence type="ECO:0000256" key="11">
    <source>
        <dbReference type="ARBA" id="ARBA00023098"/>
    </source>
</evidence>
<comment type="cofactor">
    <cofactor evidence="1">
        <name>Ca(2+)</name>
        <dbReference type="ChEBI" id="CHEBI:29108"/>
    </cofactor>
</comment>
<evidence type="ECO:0000256" key="10">
    <source>
        <dbReference type="ARBA" id="ARBA00022989"/>
    </source>
</evidence>
<evidence type="ECO:0000256" key="1">
    <source>
        <dbReference type="ARBA" id="ARBA00001913"/>
    </source>
</evidence>
<keyword evidence="4" id="KW-0597">Phosphoprotein</keyword>
<dbReference type="CDD" id="cd00519">
    <property type="entry name" value="Lipase_3"/>
    <property type="match status" value="1"/>
</dbReference>
<dbReference type="InterPro" id="IPR029058">
    <property type="entry name" value="AB_hydrolase_fold"/>
</dbReference>
<evidence type="ECO:0000256" key="2">
    <source>
        <dbReference type="ARBA" id="ARBA00004651"/>
    </source>
</evidence>
<dbReference type="EMBL" id="GBEZ01015370">
    <property type="protein sequence ID" value="JAC70787.1"/>
    <property type="molecule type" value="Transcribed_RNA"/>
</dbReference>
<dbReference type="GO" id="GO:0016042">
    <property type="term" value="P:lipid catabolic process"/>
    <property type="evidence" value="ECO:0007669"/>
    <property type="project" value="UniProtKB-KW"/>
</dbReference>
<keyword evidence="6" id="KW-0479">Metal-binding</keyword>
<dbReference type="GO" id="GO:0046872">
    <property type="term" value="F:metal ion binding"/>
    <property type="evidence" value="ECO:0007669"/>
    <property type="project" value="UniProtKB-KW"/>
</dbReference>
<evidence type="ECO:0000256" key="5">
    <source>
        <dbReference type="ARBA" id="ARBA00022692"/>
    </source>
</evidence>
<evidence type="ECO:0000256" key="7">
    <source>
        <dbReference type="ARBA" id="ARBA00022801"/>
    </source>
</evidence>
<dbReference type="GO" id="GO:0005886">
    <property type="term" value="C:plasma membrane"/>
    <property type="evidence" value="ECO:0007669"/>
    <property type="project" value="UniProtKB-SubCell"/>
</dbReference>
<dbReference type="EC" id="3.1.1.116" evidence="14"/>
<dbReference type="PANTHER" id="PTHR45792">
    <property type="entry name" value="DIACYLGLYCEROL LIPASE HOMOLOG-RELATED"/>
    <property type="match status" value="1"/>
</dbReference>
<keyword evidence="9" id="KW-0442">Lipid degradation</keyword>
<evidence type="ECO:0000256" key="3">
    <source>
        <dbReference type="ARBA" id="ARBA00022475"/>
    </source>
</evidence>
<keyword evidence="10" id="KW-1133">Transmembrane helix</keyword>
<evidence type="ECO:0000256" key="9">
    <source>
        <dbReference type="ARBA" id="ARBA00022963"/>
    </source>
</evidence>
<dbReference type="InterPro" id="IPR052214">
    <property type="entry name" value="DAG_Lipase-Related"/>
</dbReference>
<organism evidence="16">
    <name type="scientific">Tetraselmis sp. GSL018</name>
    <dbReference type="NCBI Taxonomy" id="582737"/>
    <lineage>
        <taxon>Eukaryota</taxon>
        <taxon>Viridiplantae</taxon>
        <taxon>Chlorophyta</taxon>
        <taxon>core chlorophytes</taxon>
        <taxon>Chlorodendrophyceae</taxon>
        <taxon>Chlorodendrales</taxon>
        <taxon>Chlorodendraceae</taxon>
        <taxon>Tetraselmis</taxon>
    </lineage>
</organism>
<protein>
    <recommendedName>
        <fullName evidence="14">sn-1-specific diacylglycerol lipase</fullName>
        <ecNumber evidence="14">3.1.1.116</ecNumber>
    </recommendedName>
</protein>
<feature type="non-terminal residue" evidence="16">
    <location>
        <position position="248"/>
    </location>
</feature>
<sequence>MRSPPSAWSSAMDDYVDSLRAASIYARAAYGYPLTEGYLSSVYATVFMGTLKSLEFDVVGGASAHAHDRALLEESGLEESDLLLSEWKNSVFRPCHFVATDRRRRKLILGVRGSLQLSDLLTDTMADTLEVSLAGGAAKVHEGMFRAATYVHCNTAEVLRRAAEEHPGWQLIVTGHSMGGGVAALLAVLLNEPEGCPNGLRGNIRCVALGCPSVMSSRLCRACASYVTSVVLRHDFVPRLGAASIDLL</sequence>
<evidence type="ECO:0000259" key="15">
    <source>
        <dbReference type="Pfam" id="PF01764"/>
    </source>
</evidence>
<evidence type="ECO:0000256" key="4">
    <source>
        <dbReference type="ARBA" id="ARBA00022553"/>
    </source>
</evidence>
<reference evidence="16" key="1">
    <citation type="submission" date="2014-05" db="EMBL/GenBank/DDBJ databases">
        <title>The transcriptome of the halophilic microalga Tetraselmis sp. GSL018 isolated from the Great Salt Lake, Utah.</title>
        <authorList>
            <person name="Jinkerson R.E."/>
            <person name="D'Adamo S."/>
            <person name="Posewitz M.C."/>
        </authorList>
    </citation>
    <scope>NUCLEOTIDE SEQUENCE</scope>
    <source>
        <strain evidence="16">GSL018</strain>
    </source>
</reference>
<dbReference type="Gene3D" id="3.40.50.1820">
    <property type="entry name" value="alpha/beta hydrolase"/>
    <property type="match status" value="1"/>
</dbReference>
<keyword evidence="5" id="KW-0812">Transmembrane</keyword>
<comment type="subcellular location">
    <subcellularLocation>
        <location evidence="2">Cell membrane</location>
        <topology evidence="2">Multi-pass membrane protein</topology>
    </subcellularLocation>
</comment>
<keyword evidence="11" id="KW-0443">Lipid metabolism</keyword>
<dbReference type="PANTHER" id="PTHR45792:SF8">
    <property type="entry name" value="DIACYLGLYCEROL LIPASE-ALPHA"/>
    <property type="match status" value="1"/>
</dbReference>
<evidence type="ECO:0000256" key="6">
    <source>
        <dbReference type="ARBA" id="ARBA00022723"/>
    </source>
</evidence>
<evidence type="ECO:0000313" key="16">
    <source>
        <dbReference type="EMBL" id="JAC70787.1"/>
    </source>
</evidence>
<comment type="catalytic activity">
    <reaction evidence="13">
        <text>a 1,2-diacyl-sn-glycerol + H2O = a 2-acylglycerol + a fatty acid + H(+)</text>
        <dbReference type="Rhea" id="RHEA:33275"/>
        <dbReference type="ChEBI" id="CHEBI:15377"/>
        <dbReference type="ChEBI" id="CHEBI:15378"/>
        <dbReference type="ChEBI" id="CHEBI:17389"/>
        <dbReference type="ChEBI" id="CHEBI:17815"/>
        <dbReference type="ChEBI" id="CHEBI:28868"/>
        <dbReference type="EC" id="3.1.1.116"/>
    </reaction>
    <physiologicalReaction direction="left-to-right" evidence="13">
        <dbReference type="Rhea" id="RHEA:33276"/>
    </physiologicalReaction>
</comment>
<keyword evidence="7" id="KW-0378">Hydrolase</keyword>
<evidence type="ECO:0000256" key="8">
    <source>
        <dbReference type="ARBA" id="ARBA00022837"/>
    </source>
</evidence>
<feature type="domain" description="Fungal lipase-type" evidence="15">
    <location>
        <begin position="109"/>
        <end position="241"/>
    </location>
</feature>